<evidence type="ECO:0000313" key="6">
    <source>
        <dbReference type="EMBL" id="PPQ35675.1"/>
    </source>
</evidence>
<evidence type="ECO:0000256" key="3">
    <source>
        <dbReference type="ARBA" id="ARBA00022741"/>
    </source>
</evidence>
<evidence type="ECO:0000256" key="1">
    <source>
        <dbReference type="ARBA" id="ARBA00005417"/>
    </source>
</evidence>
<dbReference type="RefSeq" id="WP_104518091.1">
    <property type="nucleotide sequence ID" value="NZ_NHRY01000069.1"/>
</dbReference>
<dbReference type="PANTHER" id="PTHR43335:SF4">
    <property type="entry name" value="ABC TRANSPORTER, ATP-BINDING PROTEIN"/>
    <property type="match status" value="1"/>
</dbReference>
<keyword evidence="7" id="KW-1185">Reference proteome</keyword>
<dbReference type="OrthoDB" id="9802264at2"/>
<comment type="caution">
    <text evidence="6">The sequence shown here is derived from an EMBL/GenBank/DDBJ whole genome shotgun (WGS) entry which is preliminary data.</text>
</comment>
<organism evidence="6 7">
    <name type="scientific">Rhodopila globiformis</name>
    <name type="common">Rhodopseudomonas globiformis</name>
    <dbReference type="NCBI Taxonomy" id="1071"/>
    <lineage>
        <taxon>Bacteria</taxon>
        <taxon>Pseudomonadati</taxon>
        <taxon>Pseudomonadota</taxon>
        <taxon>Alphaproteobacteria</taxon>
        <taxon>Acetobacterales</taxon>
        <taxon>Acetobacteraceae</taxon>
        <taxon>Rhodopila</taxon>
    </lineage>
</organism>
<evidence type="ECO:0000259" key="5">
    <source>
        <dbReference type="PROSITE" id="PS50893"/>
    </source>
</evidence>
<dbReference type="CDD" id="cd03230">
    <property type="entry name" value="ABC_DR_subfamily_A"/>
    <property type="match status" value="1"/>
</dbReference>
<dbReference type="GO" id="GO:0016887">
    <property type="term" value="F:ATP hydrolysis activity"/>
    <property type="evidence" value="ECO:0007669"/>
    <property type="project" value="InterPro"/>
</dbReference>
<dbReference type="Proteomes" id="UP000239724">
    <property type="component" value="Unassembled WGS sequence"/>
</dbReference>
<feature type="domain" description="ABC transporter" evidence="5">
    <location>
        <begin position="7"/>
        <end position="234"/>
    </location>
</feature>
<dbReference type="EMBL" id="NHRY01000069">
    <property type="protein sequence ID" value="PPQ35675.1"/>
    <property type="molecule type" value="Genomic_DNA"/>
</dbReference>
<evidence type="ECO:0000256" key="2">
    <source>
        <dbReference type="ARBA" id="ARBA00022448"/>
    </source>
</evidence>
<reference evidence="6 7" key="1">
    <citation type="journal article" date="2018" name="Arch. Microbiol.">
        <title>New insights into the metabolic potential of the phototrophic purple bacterium Rhodopila globiformis DSM 161(T) from its draft genome sequence and evidence for a vanadium-dependent nitrogenase.</title>
        <authorList>
            <person name="Imhoff J.F."/>
            <person name="Rahn T."/>
            <person name="Kunzel S."/>
            <person name="Neulinger S.C."/>
        </authorList>
    </citation>
    <scope>NUCLEOTIDE SEQUENCE [LARGE SCALE GENOMIC DNA]</scope>
    <source>
        <strain evidence="6 7">DSM 161</strain>
    </source>
</reference>
<keyword evidence="4" id="KW-0067">ATP-binding</keyword>
<comment type="similarity">
    <text evidence="1">Belongs to the ABC transporter superfamily.</text>
</comment>
<dbReference type="Gene3D" id="3.40.50.300">
    <property type="entry name" value="P-loop containing nucleotide triphosphate hydrolases"/>
    <property type="match status" value="1"/>
</dbReference>
<keyword evidence="3" id="KW-0547">Nucleotide-binding</keyword>
<dbReference type="GO" id="GO:0005524">
    <property type="term" value="F:ATP binding"/>
    <property type="evidence" value="ECO:0007669"/>
    <property type="project" value="UniProtKB-KW"/>
</dbReference>
<name>A0A2S6NKT6_RHOGL</name>
<accession>A0A2S6NKT6</accession>
<dbReference type="InterPro" id="IPR027417">
    <property type="entry name" value="P-loop_NTPase"/>
</dbReference>
<dbReference type="SMART" id="SM00382">
    <property type="entry name" value="AAA"/>
    <property type="match status" value="1"/>
</dbReference>
<evidence type="ECO:0000313" key="7">
    <source>
        <dbReference type="Proteomes" id="UP000239724"/>
    </source>
</evidence>
<sequence>MPRPDVIVVERLVKHYGARAAVRDVSFTVKEGEIVGLLGPNGSGKSTILRILTGYLRSSSGSVRIGGVDVTDHAARNNVGYVPEDAPLYDWMRVREFLRFMAEVKNVPGRAVDAAIASACAQLDLGHVAGVPVGKLSRGYRQRVAIAQALLNNPPILIFDEPTNALDAYQVIAIRQLIRSLAGQRTVLVASHVLTEIEKIASRIMILRDGDLLTADATNEANRAPRFRLRIVGPRQAVLASLRNVTGVVAADVQTVSPTESVADSVDTAAYLVETVSRPRIAEDMAQSIIGNGFALAELVEEKPDLERVFLDLTQRATETRAA</sequence>
<dbReference type="InterPro" id="IPR003593">
    <property type="entry name" value="AAA+_ATPase"/>
</dbReference>
<dbReference type="Pfam" id="PF00005">
    <property type="entry name" value="ABC_tran"/>
    <property type="match status" value="1"/>
</dbReference>
<dbReference type="SUPFAM" id="SSF52540">
    <property type="entry name" value="P-loop containing nucleoside triphosphate hydrolases"/>
    <property type="match status" value="1"/>
</dbReference>
<evidence type="ECO:0000256" key="4">
    <source>
        <dbReference type="ARBA" id="ARBA00022840"/>
    </source>
</evidence>
<keyword evidence="2" id="KW-0813">Transport</keyword>
<gene>
    <name evidence="6" type="ORF">CCS01_06760</name>
</gene>
<dbReference type="InterPro" id="IPR003439">
    <property type="entry name" value="ABC_transporter-like_ATP-bd"/>
</dbReference>
<dbReference type="AlphaFoldDB" id="A0A2S6NKT6"/>
<dbReference type="PANTHER" id="PTHR43335">
    <property type="entry name" value="ABC TRANSPORTER, ATP-BINDING PROTEIN"/>
    <property type="match status" value="1"/>
</dbReference>
<dbReference type="PROSITE" id="PS50893">
    <property type="entry name" value="ABC_TRANSPORTER_2"/>
    <property type="match status" value="1"/>
</dbReference>
<protein>
    <recommendedName>
        <fullName evidence="5">ABC transporter domain-containing protein</fullName>
    </recommendedName>
</protein>
<proteinExistence type="inferred from homology"/>